<sequence>MDAGEKVEKKQAVPSSEHTDAPPALPGQAQPWTQWYEPEDLQNANHDSDDDNKNTCKNRTRAVTSI</sequence>
<dbReference type="Proteomes" id="UP000076874">
    <property type="component" value="Unassembled WGS sequence"/>
</dbReference>
<organism evidence="2 3">
    <name type="scientific">Niveomyces insectorum RCEF 264</name>
    <dbReference type="NCBI Taxonomy" id="1081102"/>
    <lineage>
        <taxon>Eukaryota</taxon>
        <taxon>Fungi</taxon>
        <taxon>Dikarya</taxon>
        <taxon>Ascomycota</taxon>
        <taxon>Pezizomycotina</taxon>
        <taxon>Sordariomycetes</taxon>
        <taxon>Hypocreomycetidae</taxon>
        <taxon>Hypocreales</taxon>
        <taxon>Cordycipitaceae</taxon>
        <taxon>Niveomyces</taxon>
    </lineage>
</organism>
<protein>
    <submittedName>
        <fullName evidence="2">Uncharacterized protein</fullName>
    </submittedName>
</protein>
<dbReference type="OrthoDB" id="4684151at2759"/>
<feature type="region of interest" description="Disordered" evidence="1">
    <location>
        <begin position="1"/>
        <end position="66"/>
    </location>
</feature>
<evidence type="ECO:0000313" key="2">
    <source>
        <dbReference type="EMBL" id="OAA53930.1"/>
    </source>
</evidence>
<accession>A0A162MBR0</accession>
<evidence type="ECO:0000256" key="1">
    <source>
        <dbReference type="SAM" id="MobiDB-lite"/>
    </source>
</evidence>
<name>A0A162MBR0_9HYPO</name>
<dbReference type="AlphaFoldDB" id="A0A162MBR0"/>
<feature type="compositionally biased region" description="Polar residues" evidence="1">
    <location>
        <begin position="55"/>
        <end position="66"/>
    </location>
</feature>
<reference evidence="2 3" key="1">
    <citation type="journal article" date="2016" name="Genome Biol. Evol.">
        <title>Divergent and convergent evolution of fungal pathogenicity.</title>
        <authorList>
            <person name="Shang Y."/>
            <person name="Xiao G."/>
            <person name="Zheng P."/>
            <person name="Cen K."/>
            <person name="Zhan S."/>
            <person name="Wang C."/>
        </authorList>
    </citation>
    <scope>NUCLEOTIDE SEQUENCE [LARGE SCALE GENOMIC DNA]</scope>
    <source>
        <strain evidence="2 3">RCEF 264</strain>
    </source>
</reference>
<proteinExistence type="predicted"/>
<evidence type="ECO:0000313" key="3">
    <source>
        <dbReference type="Proteomes" id="UP000076874"/>
    </source>
</evidence>
<gene>
    <name evidence="2" type="ORF">SPI_09137</name>
</gene>
<keyword evidence="3" id="KW-1185">Reference proteome</keyword>
<comment type="caution">
    <text evidence="2">The sequence shown here is derived from an EMBL/GenBank/DDBJ whole genome shotgun (WGS) entry which is preliminary data.</text>
</comment>
<feature type="compositionally biased region" description="Basic and acidic residues" evidence="1">
    <location>
        <begin position="1"/>
        <end position="11"/>
    </location>
</feature>
<dbReference type="EMBL" id="AZHD01000026">
    <property type="protein sequence ID" value="OAA53930.1"/>
    <property type="molecule type" value="Genomic_DNA"/>
</dbReference>